<dbReference type="InterPro" id="IPR036412">
    <property type="entry name" value="HAD-like_sf"/>
</dbReference>
<dbReference type="PANTHER" id="PTHR43294">
    <property type="entry name" value="SODIUM/POTASSIUM-TRANSPORTING ATPASE SUBUNIT ALPHA"/>
    <property type="match status" value="1"/>
</dbReference>
<keyword evidence="7 10" id="KW-1133">Transmembrane helix</keyword>
<dbReference type="InterPro" id="IPR044492">
    <property type="entry name" value="P_typ_ATPase_HD_dom"/>
</dbReference>
<dbReference type="Proteomes" id="UP000324767">
    <property type="component" value="Unassembled WGS sequence"/>
</dbReference>
<dbReference type="PRINTS" id="PR00119">
    <property type="entry name" value="CATATPASE"/>
</dbReference>
<dbReference type="Pfam" id="PF00690">
    <property type="entry name" value="Cation_ATPase_N"/>
    <property type="match status" value="1"/>
</dbReference>
<feature type="transmembrane region" description="Helical" evidence="10">
    <location>
        <begin position="994"/>
        <end position="1011"/>
    </location>
</feature>
<evidence type="ECO:0000259" key="11">
    <source>
        <dbReference type="SMART" id="SM00831"/>
    </source>
</evidence>
<feature type="transmembrane region" description="Helical" evidence="10">
    <location>
        <begin position="1063"/>
        <end position="1081"/>
    </location>
</feature>
<dbReference type="FunFam" id="3.40.50.1000:FF:000001">
    <property type="entry name" value="Phospholipid-transporting ATPase IC"/>
    <property type="match status" value="1"/>
</dbReference>
<dbReference type="GO" id="GO:1902600">
    <property type="term" value="P:proton transmembrane transport"/>
    <property type="evidence" value="ECO:0007669"/>
    <property type="project" value="TreeGrafter"/>
</dbReference>
<keyword evidence="2" id="KW-1003">Cell membrane</keyword>
<dbReference type="NCBIfam" id="TIGR01494">
    <property type="entry name" value="ATPase_P-type"/>
    <property type="match status" value="2"/>
</dbReference>
<dbReference type="SFLD" id="SFLDS00003">
    <property type="entry name" value="Haloacid_Dehalogenase"/>
    <property type="match status" value="1"/>
</dbReference>
<feature type="transmembrane region" description="Helical" evidence="10">
    <location>
        <begin position="147"/>
        <end position="170"/>
    </location>
</feature>
<dbReference type="Gene3D" id="3.40.1110.10">
    <property type="entry name" value="Calcium-transporting ATPase, cytoplasmic domain N"/>
    <property type="match status" value="1"/>
</dbReference>
<dbReference type="SFLD" id="SFLDG00002">
    <property type="entry name" value="C1.7:_P-type_atpase_like"/>
    <property type="match status" value="1"/>
</dbReference>
<dbReference type="Pfam" id="PF00689">
    <property type="entry name" value="Cation_ATPase_C"/>
    <property type="match status" value="1"/>
</dbReference>
<dbReference type="SUPFAM" id="SSF56784">
    <property type="entry name" value="HAD-like"/>
    <property type="match status" value="1"/>
</dbReference>
<feature type="domain" description="Cation-transporting P-type ATPase N-terminal" evidence="11">
    <location>
        <begin position="98"/>
        <end position="171"/>
    </location>
</feature>
<evidence type="ECO:0000256" key="2">
    <source>
        <dbReference type="ARBA" id="ARBA00022475"/>
    </source>
</evidence>
<dbReference type="GO" id="GO:1990573">
    <property type="term" value="P:potassium ion import across plasma membrane"/>
    <property type="evidence" value="ECO:0007669"/>
    <property type="project" value="TreeGrafter"/>
</dbReference>
<feature type="transmembrane region" description="Helical" evidence="10">
    <location>
        <begin position="935"/>
        <end position="959"/>
    </location>
</feature>
<keyword evidence="5" id="KW-0067">ATP-binding</keyword>
<evidence type="ECO:0000256" key="5">
    <source>
        <dbReference type="ARBA" id="ARBA00022840"/>
    </source>
</evidence>
<feature type="transmembrane region" description="Helical" evidence="10">
    <location>
        <begin position="182"/>
        <end position="201"/>
    </location>
</feature>
<dbReference type="PANTHER" id="PTHR43294:SF21">
    <property type="entry name" value="CATION TRANSPORTING ATPASE"/>
    <property type="match status" value="1"/>
</dbReference>
<comment type="caution">
    <text evidence="12">The sequence shown here is derived from an EMBL/GenBank/DDBJ whole genome shotgun (WGS) entry which is preliminary data.</text>
</comment>
<dbReference type="GO" id="GO:0030007">
    <property type="term" value="P:intracellular potassium ion homeostasis"/>
    <property type="evidence" value="ECO:0007669"/>
    <property type="project" value="TreeGrafter"/>
</dbReference>
<dbReference type="GO" id="GO:0005391">
    <property type="term" value="F:P-type sodium:potassium-exchanging transporter activity"/>
    <property type="evidence" value="ECO:0007669"/>
    <property type="project" value="TreeGrafter"/>
</dbReference>
<gene>
    <name evidence="12" type="ORF">FRX48_07481</name>
</gene>
<dbReference type="FunFam" id="3.40.1110.10:FF:000114">
    <property type="entry name" value="H /K ATPase alpha subunit, putative"/>
    <property type="match status" value="1"/>
</dbReference>
<evidence type="ECO:0000256" key="6">
    <source>
        <dbReference type="ARBA" id="ARBA00022967"/>
    </source>
</evidence>
<evidence type="ECO:0000256" key="1">
    <source>
        <dbReference type="ARBA" id="ARBA00004651"/>
    </source>
</evidence>
<dbReference type="InterPro" id="IPR006068">
    <property type="entry name" value="ATPase_P-typ_cation-transptr_C"/>
</dbReference>
<comment type="subcellular location">
    <subcellularLocation>
        <location evidence="1">Cell membrane</location>
        <topology evidence="1">Multi-pass membrane protein</topology>
    </subcellularLocation>
</comment>
<protein>
    <submittedName>
        <fullName evidence="12">Putative calcium-transporting ATPase</fullName>
    </submittedName>
</protein>
<dbReference type="InterPro" id="IPR004014">
    <property type="entry name" value="ATPase_P-typ_cation-transptr_N"/>
</dbReference>
<dbReference type="InterPro" id="IPR023298">
    <property type="entry name" value="ATPase_P-typ_TM_dom_sf"/>
</dbReference>
<dbReference type="Gene3D" id="3.40.50.1000">
    <property type="entry name" value="HAD superfamily/HAD-like"/>
    <property type="match status" value="1"/>
</dbReference>
<keyword evidence="8 10" id="KW-0472">Membrane</keyword>
<dbReference type="SUPFAM" id="SSF81653">
    <property type="entry name" value="Calcium ATPase, transduction domain A"/>
    <property type="match status" value="1"/>
</dbReference>
<dbReference type="InterPro" id="IPR001757">
    <property type="entry name" value="P_typ_ATPase"/>
</dbReference>
<evidence type="ECO:0000256" key="3">
    <source>
        <dbReference type="ARBA" id="ARBA00022692"/>
    </source>
</evidence>
<feature type="region of interest" description="Disordered" evidence="9">
    <location>
        <begin position="17"/>
        <end position="42"/>
    </location>
</feature>
<evidence type="ECO:0000256" key="10">
    <source>
        <dbReference type="SAM" id="Phobius"/>
    </source>
</evidence>
<dbReference type="Pfam" id="PF13246">
    <property type="entry name" value="Cation_ATPase"/>
    <property type="match status" value="1"/>
</dbReference>
<dbReference type="GO" id="GO:0036376">
    <property type="term" value="P:sodium ion export across plasma membrane"/>
    <property type="evidence" value="ECO:0007669"/>
    <property type="project" value="TreeGrafter"/>
</dbReference>
<keyword evidence="4" id="KW-0547">Nucleotide-binding</keyword>
<evidence type="ECO:0000256" key="4">
    <source>
        <dbReference type="ARBA" id="ARBA00022741"/>
    </source>
</evidence>
<feature type="transmembrane region" description="Helical" evidence="10">
    <location>
        <begin position="379"/>
        <end position="405"/>
    </location>
</feature>
<dbReference type="SFLD" id="SFLDF00027">
    <property type="entry name" value="p-type_atpase"/>
    <property type="match status" value="1"/>
</dbReference>
<dbReference type="SMART" id="SM00831">
    <property type="entry name" value="Cation_ATPase_N"/>
    <property type="match status" value="1"/>
</dbReference>
<feature type="transmembrane region" description="Helical" evidence="10">
    <location>
        <begin position="861"/>
        <end position="882"/>
    </location>
</feature>
<name>A0A5M8PIB5_9LECA</name>
<dbReference type="GO" id="GO:0006883">
    <property type="term" value="P:intracellular sodium ion homeostasis"/>
    <property type="evidence" value="ECO:0007669"/>
    <property type="project" value="TreeGrafter"/>
</dbReference>
<dbReference type="PRINTS" id="PR00121">
    <property type="entry name" value="NAKATPASE"/>
</dbReference>
<keyword evidence="3 10" id="KW-0812">Transmembrane</keyword>
<dbReference type="EMBL" id="VXIT01000012">
    <property type="protein sequence ID" value="KAA6409137.1"/>
    <property type="molecule type" value="Genomic_DNA"/>
</dbReference>
<sequence length="1102" mass="120978">MAASENDKEVAFERRIRYADDEEAGEARGEGPKFSRQLSAASHMSISSVRSRRRSIAATALPIHYRTLSDQLGESKEGELAAVKKVKNRAEAELDKLSWHIVPPNELFQRLSTSPTQGLSAEQVRRKTEEYGCNSPSPPPSLLARRVIGYLFGGFGAILLAGSILVFISWKPLGSPPAPSNLALAIVLVVVFIVQAGFNAWQDWSSSRVMASITSMLPENCLLLRDGNQTQGAPDVVPGDVLYIKAGNKLPADVRFIEISSDAKFDRSILTGESMPISGTVESTDDNYLETHCIGMQGTHCISGSGLAVVVATGDRTVFGRIAKLTGQPNTSMTTLEKEILRVVLIICSLALSMIILVIILWGTFLHKEHPSWIDVPDLIVVVVTVAVAFIPEGLPIALTASLTITANIMRQNKILCKSLKTVETLGAVSVICSDKTGTLTKNQMYASECSAGTKKLSPESARDEVIRLQGLSSAIEQLRAVAGLCNAGEFDAASVHLPLDERKVNGDATDQAVLRFSELLGSVAELRRMWKKRFDLAFNSKNKFMIRVFSLVETEGLQVALPPSDVSRFDRDEDMLLMMKGAPDVLIGRCNTVICEEGAVNNLNMETRAAIEDIKNAWSTQGKRVILLARKVLPAAVIVSSTESNDFEREAMEHARTGLTLVGLIAIVDPLRDEIPEVIRVLRGAGIRIFMVTGDFKLTAQAIAQECGIISNPTSLVDDILALSRDKAEYPLGKLSSTESPQSESPVKSITLSGPELITLNDNQWDQLCLYDEVVFARTTPEQKLRIVKELQKRNNTVGMTGDGVNDAPSLKAADIGIALGSGSNIAIEASDMVLLDSFSAIVEAVLYGRVVFDNLKKTVIYLLPAGSFCEFWPVMTNVIFGLPQILSSFLMIVICCFTDCAAATALAYERPEADVMLRPPRNPKKDKLVDWKLLLQAYGFLGFQEAFASFAMAYWYAQRRGVPFGTLWFGYGAIPSGLSNDSVTSVLNEASSIYFVNLVVMQSFNLMAVRTRRLSIFQHPPAFNKRTQNLYLFPAIIFAVLVLFFFLYVPPLQKVLDSTRVPVEHFFLPMAFGIFMLFSDETRKWAVRKWPKGVMAKLAW</sequence>
<dbReference type="Gene3D" id="1.20.1110.10">
    <property type="entry name" value="Calcium-transporting ATPase, transmembrane domain"/>
    <property type="match status" value="1"/>
</dbReference>
<proteinExistence type="predicted"/>
<dbReference type="InterPro" id="IPR018303">
    <property type="entry name" value="ATPase_P-typ_P_site"/>
</dbReference>
<dbReference type="GO" id="GO:0016887">
    <property type="term" value="F:ATP hydrolysis activity"/>
    <property type="evidence" value="ECO:0007669"/>
    <property type="project" value="InterPro"/>
</dbReference>
<dbReference type="GO" id="GO:0005886">
    <property type="term" value="C:plasma membrane"/>
    <property type="evidence" value="ECO:0007669"/>
    <property type="project" value="UniProtKB-SubCell"/>
</dbReference>
<evidence type="ECO:0000313" key="12">
    <source>
        <dbReference type="EMBL" id="KAA6409137.1"/>
    </source>
</evidence>
<dbReference type="InterPro" id="IPR050510">
    <property type="entry name" value="Cation_transp_ATPase_P-type"/>
</dbReference>
<dbReference type="Gene3D" id="2.70.150.10">
    <property type="entry name" value="Calcium-transporting ATPase, cytoplasmic transduction domain A"/>
    <property type="match status" value="1"/>
</dbReference>
<reference evidence="12 13" key="1">
    <citation type="submission" date="2019-09" db="EMBL/GenBank/DDBJ databases">
        <title>The hologenome of the rock-dwelling lichen Lasallia pustulata.</title>
        <authorList>
            <person name="Greshake Tzovaras B."/>
            <person name="Segers F."/>
            <person name="Bicker A."/>
            <person name="Dal Grande F."/>
            <person name="Otte J."/>
            <person name="Hankeln T."/>
            <person name="Schmitt I."/>
            <person name="Ebersberger I."/>
        </authorList>
    </citation>
    <scope>NUCLEOTIDE SEQUENCE [LARGE SCALE GENOMIC DNA]</scope>
    <source>
        <strain evidence="12">A1-1</strain>
    </source>
</reference>
<dbReference type="InterPro" id="IPR023214">
    <property type="entry name" value="HAD_sf"/>
</dbReference>
<dbReference type="Pfam" id="PF00122">
    <property type="entry name" value="E1-E2_ATPase"/>
    <property type="match status" value="1"/>
</dbReference>
<dbReference type="InterPro" id="IPR008250">
    <property type="entry name" value="ATPase_P-typ_transduc_dom_A_sf"/>
</dbReference>
<dbReference type="OrthoDB" id="158672at2759"/>
<feature type="transmembrane region" description="Helical" evidence="10">
    <location>
        <begin position="1032"/>
        <end position="1051"/>
    </location>
</feature>
<evidence type="ECO:0000256" key="7">
    <source>
        <dbReference type="ARBA" id="ARBA00022989"/>
    </source>
</evidence>
<evidence type="ECO:0000256" key="8">
    <source>
        <dbReference type="ARBA" id="ARBA00023136"/>
    </source>
</evidence>
<organism evidence="12 13">
    <name type="scientific">Lasallia pustulata</name>
    <dbReference type="NCBI Taxonomy" id="136370"/>
    <lineage>
        <taxon>Eukaryota</taxon>
        <taxon>Fungi</taxon>
        <taxon>Dikarya</taxon>
        <taxon>Ascomycota</taxon>
        <taxon>Pezizomycotina</taxon>
        <taxon>Lecanoromycetes</taxon>
        <taxon>OSLEUM clade</taxon>
        <taxon>Umbilicariomycetidae</taxon>
        <taxon>Umbilicariales</taxon>
        <taxon>Umbilicariaceae</taxon>
        <taxon>Lasallia</taxon>
    </lineage>
</organism>
<dbReference type="InterPro" id="IPR059000">
    <property type="entry name" value="ATPase_P-type_domA"/>
</dbReference>
<keyword evidence="6" id="KW-1278">Translocase</keyword>
<feature type="transmembrane region" description="Helical" evidence="10">
    <location>
        <begin position="343"/>
        <end position="367"/>
    </location>
</feature>
<dbReference type="SUPFAM" id="SSF81665">
    <property type="entry name" value="Calcium ATPase, transmembrane domain M"/>
    <property type="match status" value="1"/>
</dbReference>
<accession>A0A5M8PIB5</accession>
<evidence type="ECO:0000313" key="13">
    <source>
        <dbReference type="Proteomes" id="UP000324767"/>
    </source>
</evidence>
<dbReference type="AlphaFoldDB" id="A0A5M8PIB5"/>
<dbReference type="PROSITE" id="PS00154">
    <property type="entry name" value="ATPASE_E1_E2"/>
    <property type="match status" value="1"/>
</dbReference>
<feature type="transmembrane region" description="Helical" evidence="10">
    <location>
        <begin position="888"/>
        <end position="910"/>
    </location>
</feature>
<dbReference type="GO" id="GO:0005524">
    <property type="term" value="F:ATP binding"/>
    <property type="evidence" value="ECO:0007669"/>
    <property type="project" value="UniProtKB-KW"/>
</dbReference>
<evidence type="ECO:0000256" key="9">
    <source>
        <dbReference type="SAM" id="MobiDB-lite"/>
    </source>
</evidence>
<dbReference type="InterPro" id="IPR023299">
    <property type="entry name" value="ATPase_P-typ_cyto_dom_N"/>
</dbReference>
<dbReference type="SUPFAM" id="SSF81660">
    <property type="entry name" value="Metal cation-transporting ATPase, ATP-binding domain N"/>
    <property type="match status" value="1"/>
</dbReference>
<feature type="compositionally biased region" description="Basic and acidic residues" evidence="9">
    <location>
        <begin position="17"/>
        <end position="33"/>
    </location>
</feature>